<sequence>MPSHTGATEFIIASRERSSGAKGKSTPTPRSKPSMSTYITTPKAMMTAQIIVISIVPMTAYLPARAVSSSNGVCAADSGRIGRSDSFSDSSEMPWCTTRVR</sequence>
<feature type="region of interest" description="Disordered" evidence="1">
    <location>
        <begin position="78"/>
        <end position="101"/>
    </location>
</feature>
<proteinExistence type="predicted"/>
<evidence type="ECO:0000313" key="2">
    <source>
        <dbReference type="EMBL" id="QEA06177.1"/>
    </source>
</evidence>
<dbReference type="AlphaFoldDB" id="A0A5B8RHJ0"/>
<feature type="region of interest" description="Disordered" evidence="1">
    <location>
        <begin position="1"/>
        <end position="37"/>
    </location>
</feature>
<gene>
    <name evidence="2" type="ORF">KBTEX_02507</name>
</gene>
<name>A0A5B8RHJ0_9ZZZZ</name>
<feature type="compositionally biased region" description="Polar residues" evidence="1">
    <location>
        <begin position="25"/>
        <end position="37"/>
    </location>
</feature>
<organism evidence="2">
    <name type="scientific">uncultured organism</name>
    <dbReference type="NCBI Taxonomy" id="155900"/>
    <lineage>
        <taxon>unclassified sequences</taxon>
        <taxon>environmental samples</taxon>
    </lineage>
</organism>
<dbReference type="EMBL" id="MN079128">
    <property type="protein sequence ID" value="QEA06177.1"/>
    <property type="molecule type" value="Genomic_DNA"/>
</dbReference>
<protein>
    <submittedName>
        <fullName evidence="2">Uncharacterized protein</fullName>
    </submittedName>
</protein>
<reference evidence="2" key="1">
    <citation type="submission" date="2019-06" db="EMBL/GenBank/DDBJ databases">
        <authorList>
            <person name="Murdoch R.W."/>
            <person name="Fathepure B."/>
        </authorList>
    </citation>
    <scope>NUCLEOTIDE SEQUENCE</scope>
</reference>
<accession>A0A5B8RHJ0</accession>
<evidence type="ECO:0000256" key="1">
    <source>
        <dbReference type="SAM" id="MobiDB-lite"/>
    </source>
</evidence>